<dbReference type="EMBL" id="JJQI01000118">
    <property type="protein sequence ID" value="KKH35645.1"/>
    <property type="molecule type" value="Genomic_DNA"/>
</dbReference>
<dbReference type="EMBL" id="JJPA01000067">
    <property type="protein sequence ID" value="KKG35608.1"/>
    <property type="molecule type" value="Genomic_DNA"/>
</dbReference>
<dbReference type="Proteomes" id="UP000034547">
    <property type="component" value="Unassembled WGS sequence"/>
</dbReference>
<dbReference type="Proteomes" id="UP000034227">
    <property type="component" value="Unassembled WGS sequence"/>
</dbReference>
<dbReference type="Proteomes" id="UP000034338">
    <property type="component" value="Unassembled WGS sequence"/>
</dbReference>
<dbReference type="Proteomes" id="UP000034021">
    <property type="component" value="Unassembled WGS sequence"/>
</dbReference>
<evidence type="ECO:0000313" key="1">
    <source>
        <dbReference type="EMBL" id="KKF99374.1"/>
    </source>
</evidence>
<dbReference type="Proteomes" id="UP000033987">
    <property type="component" value="Unassembled WGS sequence"/>
</dbReference>
<evidence type="ECO:0000313" key="3">
    <source>
        <dbReference type="EMBL" id="KKG04367.1"/>
    </source>
</evidence>
<evidence type="ECO:0000313" key="24">
    <source>
        <dbReference type="EMBL" id="KKH24727.1"/>
    </source>
</evidence>
<evidence type="ECO:0000313" key="67">
    <source>
        <dbReference type="Proteomes" id="UP000034243"/>
    </source>
</evidence>
<dbReference type="Proteomes" id="UP000034151">
    <property type="component" value="Unassembled WGS sequence"/>
</dbReference>
<dbReference type="EMBL" id="JJPB01000037">
    <property type="protein sequence ID" value="KKG33720.1"/>
    <property type="molecule type" value="Genomic_DNA"/>
</dbReference>
<dbReference type="Proteomes" id="UP000034064">
    <property type="component" value="Unassembled WGS sequence"/>
</dbReference>
<evidence type="ECO:0000313" key="9">
    <source>
        <dbReference type="EMBL" id="KKG39891.1"/>
    </source>
</evidence>
<evidence type="ECO:0000313" key="44">
    <source>
        <dbReference type="EMBL" id="KKH99028.1"/>
    </source>
</evidence>
<dbReference type="EMBL" id="JJQH01000075">
    <property type="protein sequence ID" value="KKH41402.1"/>
    <property type="molecule type" value="Genomic_DNA"/>
</dbReference>
<dbReference type="EMBL" id="JJQA01000106">
    <property type="protein sequence ID" value="KKH14098.1"/>
    <property type="molecule type" value="Genomic_DNA"/>
</dbReference>
<dbReference type="Proteomes" id="UP000034195">
    <property type="component" value="Unassembled WGS sequence"/>
</dbReference>
<dbReference type="Proteomes" id="UP000034668">
    <property type="component" value="Unassembled WGS sequence"/>
</dbReference>
<evidence type="ECO:0000313" key="79">
    <source>
        <dbReference type="Proteomes" id="UP000034667"/>
    </source>
</evidence>
<dbReference type="Proteomes" id="UP000034259">
    <property type="component" value="Unassembled WGS sequence"/>
</dbReference>
<evidence type="ECO:0000313" key="50">
    <source>
        <dbReference type="Proteomes" id="UP000033878"/>
    </source>
</evidence>
<evidence type="ECO:0000313" key="30">
    <source>
        <dbReference type="EMBL" id="KKH41402.1"/>
    </source>
</evidence>
<evidence type="ECO:0000313" key="27">
    <source>
        <dbReference type="EMBL" id="KKH27635.1"/>
    </source>
</evidence>
<dbReference type="EMBL" id="JJQD01000116">
    <property type="protein sequence ID" value="KKH27415.1"/>
    <property type="molecule type" value="Genomic_DNA"/>
</dbReference>
<dbReference type="EMBL" id="JJQV01000008">
    <property type="protein sequence ID" value="KKH86526.1"/>
    <property type="molecule type" value="Genomic_DNA"/>
</dbReference>
<evidence type="ECO:0000313" key="90">
    <source>
        <dbReference type="Proteomes" id="UP000034944"/>
    </source>
</evidence>
<sequence>MSFLVPISGKYEYIDLHEGSFSHSSPRIRRNKTTHQDKRSVFWNRTIKCSFRTKISFKMNIIST</sequence>
<evidence type="ECO:0000313" key="75">
    <source>
        <dbReference type="Proteomes" id="UP000034547"/>
    </source>
</evidence>
<dbReference type="EMBL" id="JJPF01000127">
    <property type="protein sequence ID" value="KKG39891.1"/>
    <property type="molecule type" value="Genomic_DNA"/>
</dbReference>
<dbReference type="EMBL" id="JJPH01000020">
    <property type="protein sequence ID" value="KKG55432.1"/>
    <property type="molecule type" value="Genomic_DNA"/>
</dbReference>
<evidence type="ECO:0000313" key="22">
    <source>
        <dbReference type="EMBL" id="KKH14098.1"/>
    </source>
</evidence>
<dbReference type="EMBL" id="JJQG01000168">
    <property type="protein sequence ID" value="KKH33859.1"/>
    <property type="molecule type" value="Genomic_DNA"/>
</dbReference>
<evidence type="ECO:0000313" key="86">
    <source>
        <dbReference type="Proteomes" id="UP000034872"/>
    </source>
</evidence>
<dbReference type="EMBL" id="JJPD01000180">
    <property type="protein sequence ID" value="KKG37332.1"/>
    <property type="molecule type" value="Genomic_DNA"/>
</dbReference>
<evidence type="ECO:0000313" key="25">
    <source>
        <dbReference type="EMBL" id="KKH27094.1"/>
    </source>
</evidence>
<dbReference type="EMBL" id="JJQC01000020">
    <property type="protein sequence ID" value="KKH24727.1"/>
    <property type="molecule type" value="Genomic_DNA"/>
</dbReference>
<dbReference type="AlphaFoldDB" id="A0A0F8IBQ5"/>
<evidence type="ECO:0000313" key="43">
    <source>
        <dbReference type="EMBL" id="KKH91790.1"/>
    </source>
</evidence>
<dbReference type="Proteomes" id="UP000034842">
    <property type="component" value="Unassembled WGS sequence"/>
</dbReference>
<evidence type="ECO:0000313" key="61">
    <source>
        <dbReference type="Proteomes" id="UP000034142"/>
    </source>
</evidence>
<dbReference type="EMBL" id="JJPX01000156">
    <property type="protein sequence ID" value="KKH05963.1"/>
    <property type="molecule type" value="Genomic_DNA"/>
</dbReference>
<dbReference type="Proteomes" id="UP000034921">
    <property type="component" value="Unassembled WGS sequence"/>
</dbReference>
<dbReference type="Proteomes" id="UP000034047">
    <property type="component" value="Unassembled WGS sequence"/>
</dbReference>
<dbReference type="PATRIC" id="fig|2209.50.peg.3058"/>
<evidence type="ECO:0000313" key="29">
    <source>
        <dbReference type="EMBL" id="KKH35645.1"/>
    </source>
</evidence>
<evidence type="ECO:0000313" key="31">
    <source>
        <dbReference type="EMBL" id="KKH45758.1"/>
    </source>
</evidence>
<evidence type="ECO:0000313" key="38">
    <source>
        <dbReference type="EMBL" id="KKH72578.1"/>
    </source>
</evidence>
<evidence type="ECO:0000313" key="2">
    <source>
        <dbReference type="EMBL" id="KKG02629.1"/>
    </source>
</evidence>
<evidence type="ECO:0000313" key="55">
    <source>
        <dbReference type="Proteomes" id="UP000034001"/>
    </source>
</evidence>
<evidence type="ECO:0000313" key="80">
    <source>
        <dbReference type="Proteomes" id="UP000034668"/>
    </source>
</evidence>
<evidence type="ECO:0000313" key="68">
    <source>
        <dbReference type="Proteomes" id="UP000034259"/>
    </source>
</evidence>
<evidence type="ECO:0000313" key="28">
    <source>
        <dbReference type="EMBL" id="KKH33859.1"/>
    </source>
</evidence>
<evidence type="ECO:0000313" key="52">
    <source>
        <dbReference type="Proteomes" id="UP000033889"/>
    </source>
</evidence>
<evidence type="ECO:0000313" key="7">
    <source>
        <dbReference type="EMBL" id="KKG35608.1"/>
    </source>
</evidence>
<proteinExistence type="predicted"/>
<dbReference type="Proteomes" id="UP000034820">
    <property type="component" value="Unassembled WGS sequence"/>
</dbReference>
<evidence type="ECO:0000313" key="42">
    <source>
        <dbReference type="EMBL" id="KKH90309.1"/>
    </source>
</evidence>
<dbReference type="Proteomes" id="UP000034243">
    <property type="component" value="Unassembled WGS sequence"/>
</dbReference>
<evidence type="ECO:0000313" key="13">
    <source>
        <dbReference type="EMBL" id="KKG70420.1"/>
    </source>
</evidence>
<evidence type="ECO:0000313" key="82">
    <source>
        <dbReference type="Proteomes" id="UP000034733"/>
    </source>
</evidence>
<evidence type="ECO:0000313" key="6">
    <source>
        <dbReference type="EMBL" id="KKG33720.1"/>
    </source>
</evidence>
<evidence type="ECO:0000313" key="39">
    <source>
        <dbReference type="EMBL" id="KKH78231.1"/>
    </source>
</evidence>
<evidence type="ECO:0000313" key="17">
    <source>
        <dbReference type="EMBL" id="KKG86804.1"/>
    </source>
</evidence>
<dbReference type="EMBL" id="JJOS01000035">
    <property type="protein sequence ID" value="KKG04367.1"/>
    <property type="molecule type" value="Genomic_DNA"/>
</dbReference>
<evidence type="ECO:0000313" key="72">
    <source>
        <dbReference type="Proteomes" id="UP000034399"/>
    </source>
</evidence>
<evidence type="ECO:0000313" key="74">
    <source>
        <dbReference type="Proteomes" id="UP000034450"/>
    </source>
</evidence>
<dbReference type="Proteomes" id="UP000034409">
    <property type="component" value="Unassembled WGS sequence"/>
</dbReference>
<dbReference type="EMBL" id="JJPC01000164">
    <property type="protein sequence ID" value="KKG29968.1"/>
    <property type="molecule type" value="Genomic_DNA"/>
</dbReference>
<dbReference type="Proteomes" id="UP000034074">
    <property type="component" value="Unassembled WGS sequence"/>
</dbReference>
<evidence type="ECO:0000313" key="46">
    <source>
        <dbReference type="EMBL" id="KKI05805.1"/>
    </source>
</evidence>
<dbReference type="Proteomes" id="UP000034937">
    <property type="component" value="Unassembled WGS sequence"/>
</dbReference>
<gene>
    <name evidence="47" type="ORF">DKM28_07205</name>
    <name evidence="5" type="ORF">DU30_09110</name>
    <name evidence="2" type="ORF">DU31_09940</name>
    <name evidence="4" type="ORF">DU34_00295</name>
    <name evidence="8" type="ORF">DU35_15505</name>
    <name evidence="12" type="ORF">DU36_14765</name>
    <name evidence="27" type="ORF">DU37_18825</name>
    <name evidence="11" type="ORF">DU38_13750</name>
    <name evidence="9" type="ORF">DU39_13895</name>
    <name evidence="1" type="ORF">DU40_02840</name>
    <name evidence="10" type="ORF">DU41_17955</name>
    <name evidence="19" type="ORF">DU42_02395</name>
    <name evidence="15" type="ORF">DU43_14585</name>
    <name evidence="22" type="ORF">DU44_19815</name>
    <name evidence="14" type="ORF">DU46_09730</name>
    <name evidence="3" type="ORF">DU47_15450</name>
    <name evidence="23" type="ORF">DU48_16720</name>
    <name evidence="6" type="ORF">DU49_14435</name>
    <name evidence="30" type="ORF">DU50_10810</name>
    <name evidence="20" type="ORF">DU51_12220</name>
    <name evidence="7" type="ORF">DU52_09560</name>
    <name evidence="28" type="ORF">DU54_10515</name>
    <name evidence="18" type="ORF">DU57_03550</name>
    <name evidence="26" type="ORF">DU58_06775</name>
    <name evidence="17" type="ORF">DU59_14990</name>
    <name evidence="25" type="ORF">DU60_14240</name>
    <name evidence="16" type="ORF">DU61_08065</name>
    <name evidence="21" type="ORF">DU62_09380</name>
    <name evidence="13" type="ORF">DU63_08810</name>
    <name evidence="24" type="ORF">DU65_07745</name>
    <name evidence="29" type="ORF">DU71_11590</name>
    <name evidence="33" type="ORF">DU72_06360</name>
    <name evidence="35" type="ORF">DU73_05210</name>
    <name evidence="34" type="ORF">DU74_13055</name>
    <name evidence="32" type="ORF">DU76_07245</name>
    <name evidence="38" type="ORF">DU77_12510</name>
    <name evidence="39" type="ORF">DU78_11220</name>
    <name evidence="43" type="ORF">DU79_18640</name>
    <name evidence="41" type="ORF">DU80_02875</name>
    <name evidence="45" type="ORF">DU81_09825</name>
    <name evidence="40" type="ORF">DU82_08955</name>
    <name evidence="46" type="ORF">DU83_18150</name>
    <name evidence="44" type="ORF">DU84_10365</name>
    <name evidence="31" type="ORF">DU85_17185</name>
    <name evidence="37" type="ORF">DU86_11585</name>
    <name evidence="36" type="ORF">DU87_08270</name>
    <name evidence="42" type="ORF">DU88_06815</name>
</gene>
<evidence type="ECO:0000313" key="87">
    <source>
        <dbReference type="Proteomes" id="UP000034921"/>
    </source>
</evidence>
<dbReference type="Proteomes" id="UP000034672">
    <property type="component" value="Unassembled WGS sequence"/>
</dbReference>
<evidence type="ECO:0000313" key="89">
    <source>
        <dbReference type="Proteomes" id="UP000034937"/>
    </source>
</evidence>
<evidence type="ECO:0000313" key="56">
    <source>
        <dbReference type="Proteomes" id="UP000034021"/>
    </source>
</evidence>
<dbReference type="EMBL" id="JJQN01000042">
    <property type="protein sequence ID" value="KKH61734.1"/>
    <property type="molecule type" value="Genomic_DNA"/>
</dbReference>
<dbReference type="EMBL" id="JJPG01000060">
    <property type="protein sequence ID" value="KKG53030.1"/>
    <property type="molecule type" value="Genomic_DNA"/>
</dbReference>
<evidence type="ECO:0000313" key="59">
    <source>
        <dbReference type="Proteomes" id="UP000034064"/>
    </source>
</evidence>
<dbReference type="EMBL" id="JJQK01000045">
    <property type="protein sequence ID" value="KKH54922.1"/>
    <property type="molecule type" value="Genomic_DNA"/>
</dbReference>
<dbReference type="EMBL" id="JJPM01000109">
    <property type="protein sequence ID" value="KKG76874.1"/>
    <property type="molecule type" value="Genomic_DNA"/>
</dbReference>
<dbReference type="Proteomes" id="UP000034577">
    <property type="component" value="Unassembled WGS sequence"/>
</dbReference>
<evidence type="ECO:0000313" key="84">
    <source>
        <dbReference type="Proteomes" id="UP000034820"/>
    </source>
</evidence>
<dbReference type="EMBL" id="JJQJ01000173">
    <property type="protein sequence ID" value="KKH45758.1"/>
    <property type="molecule type" value="Genomic_DNA"/>
</dbReference>
<dbReference type="EMBL" id="JJQZ01000024">
    <property type="protein sequence ID" value="KKH99028.1"/>
    <property type="molecule type" value="Genomic_DNA"/>
</dbReference>
<evidence type="ECO:0000313" key="88">
    <source>
        <dbReference type="Proteomes" id="UP000034925"/>
    </source>
</evidence>
<dbReference type="Proteomes" id="UP000034950">
    <property type="component" value="Unassembled WGS sequence"/>
</dbReference>
<dbReference type="Proteomes" id="UP000034152">
    <property type="component" value="Unassembled WGS sequence"/>
</dbReference>
<dbReference type="EMBL" id="JJRB01000023">
    <property type="protein sequence ID" value="KKI05805.1"/>
    <property type="molecule type" value="Genomic_DNA"/>
</dbReference>
<dbReference type="Proteomes" id="UP000300067">
    <property type="component" value="Chromosome"/>
</dbReference>
<dbReference type="EMBL" id="JJPS01000185">
    <property type="protein sequence ID" value="KKG86804.1"/>
    <property type="molecule type" value="Genomic_DNA"/>
</dbReference>
<dbReference type="EMBL" id="JJPY01000041">
    <property type="protein sequence ID" value="KKH10264.1"/>
    <property type="molecule type" value="Genomic_DNA"/>
</dbReference>
<evidence type="ECO:0000313" key="66">
    <source>
        <dbReference type="Proteomes" id="UP000034232"/>
    </source>
</evidence>
<evidence type="ECO:0000313" key="91">
    <source>
        <dbReference type="Proteomes" id="UP000034950"/>
    </source>
</evidence>
<evidence type="ECO:0000313" key="53">
    <source>
        <dbReference type="Proteomes" id="UP000033933"/>
    </source>
</evidence>
<dbReference type="EMBL" id="JJQX01000175">
    <property type="protein sequence ID" value="KKH91790.1"/>
    <property type="molecule type" value="Genomic_DNA"/>
</dbReference>
<evidence type="ECO:0000313" key="37">
    <source>
        <dbReference type="EMBL" id="KKH71136.1"/>
    </source>
</evidence>
<evidence type="ECO:0000313" key="8">
    <source>
        <dbReference type="EMBL" id="KKG37332.1"/>
    </source>
</evidence>
<dbReference type="EMBL" id="JJOR01000109">
    <property type="protein sequence ID" value="KKG02629.1"/>
    <property type="molecule type" value="Genomic_DNA"/>
</dbReference>
<dbReference type="EMBL" id="JJPZ01000071">
    <property type="protein sequence ID" value="KKH11311.1"/>
    <property type="molecule type" value="Genomic_DNA"/>
</dbReference>
<accession>A0A0F8IBQ5</accession>
<dbReference type="EMBL" id="JJQE01000112">
    <property type="protein sequence ID" value="KKH27094.1"/>
    <property type="molecule type" value="Genomic_DNA"/>
</dbReference>
<dbReference type="Proteomes" id="UP000034872">
    <property type="component" value="Unassembled WGS sequence"/>
</dbReference>
<dbReference type="Proteomes" id="UP000033889">
    <property type="component" value="Unassembled WGS sequence"/>
</dbReference>
<dbReference type="Proteomes" id="UP000034578">
    <property type="component" value="Unassembled WGS sequence"/>
</dbReference>
<dbReference type="Proteomes" id="UP000034944">
    <property type="component" value="Unassembled WGS sequence"/>
</dbReference>
<evidence type="ECO:0000313" key="85">
    <source>
        <dbReference type="Proteomes" id="UP000034842"/>
    </source>
</evidence>
<evidence type="ECO:0000313" key="76">
    <source>
        <dbReference type="Proteomes" id="UP000034577"/>
    </source>
</evidence>
<dbReference type="EMBL" id="JJQQ01000144">
    <property type="protein sequence ID" value="KKH64695.1"/>
    <property type="molecule type" value="Genomic_DNA"/>
</dbReference>
<evidence type="ECO:0000313" key="12">
    <source>
        <dbReference type="EMBL" id="KKG55432.1"/>
    </source>
</evidence>
<dbReference type="Proteomes" id="UP000034142">
    <property type="component" value="Unassembled WGS sequence"/>
</dbReference>
<dbReference type="EMBL" id="JJQS01000117">
    <property type="protein sequence ID" value="KKH72578.1"/>
    <property type="molecule type" value="Genomic_DNA"/>
</dbReference>
<dbReference type="EMBL" id="JJPE01000003">
    <property type="protein sequence ID" value="KKG48725.1"/>
    <property type="molecule type" value="Genomic_DNA"/>
</dbReference>
<dbReference type="EMBL" id="JJOU01000122">
    <property type="protein sequence ID" value="KKG13308.1"/>
    <property type="molecule type" value="Genomic_DNA"/>
</dbReference>
<dbReference type="EMBL" id="JJQU01000050">
    <property type="protein sequence ID" value="KKH89117.1"/>
    <property type="molecule type" value="Genomic_DNA"/>
</dbReference>
<dbReference type="EMBL" id="JJQR01000160">
    <property type="protein sequence ID" value="KKH71136.1"/>
    <property type="molecule type" value="Genomic_DNA"/>
</dbReference>
<dbReference type="EMBL" id="JJRA01000117">
    <property type="protein sequence ID" value="KKI01834.1"/>
    <property type="molecule type" value="Genomic_DNA"/>
</dbReference>
<dbReference type="Proteomes" id="UP000034597">
    <property type="component" value="Unassembled WGS sequence"/>
</dbReference>
<dbReference type="EMBL" id="JJPN01000023">
    <property type="protein sequence ID" value="KKG74760.1"/>
    <property type="molecule type" value="Genomic_DNA"/>
</dbReference>
<dbReference type="Proteomes" id="UP000034001">
    <property type="component" value="Unassembled WGS sequence"/>
</dbReference>
<evidence type="ECO:0000313" key="34">
    <source>
        <dbReference type="EMBL" id="KKH61734.1"/>
    </source>
</evidence>
<evidence type="ECO:0000313" key="32">
    <source>
        <dbReference type="EMBL" id="KKH51463.1"/>
    </source>
</evidence>
<dbReference type="EMBL" id="JJQB01000079">
    <property type="protein sequence ID" value="KKH19645.1"/>
    <property type="molecule type" value="Genomic_DNA"/>
</dbReference>
<evidence type="ECO:0000313" key="81">
    <source>
        <dbReference type="Proteomes" id="UP000034672"/>
    </source>
</evidence>
<dbReference type="Proteomes" id="UP000033885">
    <property type="component" value="Unassembled WGS sequence"/>
</dbReference>
<evidence type="ECO:0000313" key="51">
    <source>
        <dbReference type="Proteomes" id="UP000033885"/>
    </source>
</evidence>
<dbReference type="EMBL" id="JJPQ01000061">
    <property type="protein sequence ID" value="KKG83114.1"/>
    <property type="molecule type" value="Genomic_DNA"/>
</dbReference>
<evidence type="ECO:0000313" key="45">
    <source>
        <dbReference type="EMBL" id="KKI01834.1"/>
    </source>
</evidence>
<evidence type="ECO:0000313" key="20">
    <source>
        <dbReference type="EMBL" id="KKH10264.1"/>
    </source>
</evidence>
<dbReference type="Proteomes" id="UP000034450">
    <property type="component" value="Unassembled WGS sequence"/>
</dbReference>
<reference evidence="48 49" key="1">
    <citation type="journal article" date="2015" name="ISME J.">
        <title>Genomic and phenotypic differentiation among Methanosarcina mazei populations from Columbia River sediment.</title>
        <authorList>
            <person name="Youngblut N.D."/>
            <person name="Wirth J.S."/>
            <person name="Henriksen J.R."/>
            <person name="Smith M."/>
            <person name="Simon H."/>
            <person name="Metcalf W.W."/>
            <person name="Whitaker R.J."/>
        </authorList>
    </citation>
    <scope>NUCLEOTIDE SEQUENCE [LARGE SCALE GENOMIC DNA]</scope>
    <source>
        <strain evidence="22 59">1.F.A.1A.3</strain>
        <strain evidence="23 82">1.F.A.1B.3</strain>
        <strain evidence="24 54">1.F.A.1B.4</strain>
        <strain evidence="26 65">1.F.A.2.8</strain>
        <strain evidence="25 87">1.F.M.0.5</strain>
        <strain evidence="27 70">1.H.A.0.1</strain>
        <strain evidence="28 83">1.H.A.1A.1</strain>
        <strain evidence="30 56">1.H.A.1A.3</strain>
        <strain evidence="29 81">1.H.A.1A.4</strain>
        <strain evidence="31 49">1.H.A.1A.6</strain>
        <strain evidence="33 68">1.H.A.2.1</strain>
        <strain evidence="32 66">1.H.A.2.3</strain>
        <strain evidence="34 74">1.H.A.2.6</strain>
        <strain evidence="35">1.H.A.2.8</strain>
        <strain evidence="36 53">1.H.M.0.1</strain>
        <strain evidence="37 88">1.H.M.1A.1</strain>
        <strain evidence="38 57">1.H.M.1A.2</strain>
        <strain evidence="39 85">1.H.M.1A.3</strain>
        <strain evidence="41 63">1.H.M.2.1</strain>
        <strain evidence="40 48">1.H.M.2.2</strain>
        <strain evidence="42 89">1.H.M.2.3</strain>
        <strain evidence="43 80">1.H.M.2.4</strain>
        <strain evidence="44 86">1.H.T.2.1</strain>
        <strain evidence="45 51">1.H.T.2.3</strain>
        <strain evidence="46 75">1.H.T.2.5</strain>
        <strain evidence="2 61">2.F.A.2.3</strain>
        <strain evidence="3 77">2.F.A.2.4</strain>
        <strain evidence="1 78">2.F.T.0.2</strain>
        <strain evidence="4 58">2.F.T.2.6</strain>
        <strain evidence="7 72">3.F.A.1A.1</strain>
        <strain evidence="6 50">3.F.A.1A.3</strain>
        <strain evidence="5 69">3.F.A.1B.1</strain>
        <strain evidence="8 76">3.F.A.2.12</strain>
        <strain evidence="10 79">3.F.A.2.3</strain>
        <strain evidence="9 62">3.F.A.2.5</strain>
        <strain evidence="11 64">3.F.A.2.6</strain>
        <strain evidence="12 67">3.F.A.2.7</strain>
        <strain evidence="15">3.H.A.1A.1</strain>
        <strain evidence="14 60">3.H.A.1A.2</strain>
        <strain evidence="13 55">3.H.A.2.1</strain>
        <strain evidence="16 52">3.H.A.2.5</strain>
        <strain evidence="18 91">3.H.A.2.6</strain>
        <strain evidence="17 73">3.H.A.2.8</strain>
        <strain evidence="19 71">3.H.M.2.7</strain>
        <strain evidence="20 84">3.H.T.1A.1</strain>
        <strain evidence="21 90">3.H.T.1A.2</strain>
    </source>
</reference>
<evidence type="ECO:0000313" key="71">
    <source>
        <dbReference type="Proteomes" id="UP000034387"/>
    </source>
</evidence>
<evidence type="ECO:0000313" key="92">
    <source>
        <dbReference type="Proteomes" id="UP000300067"/>
    </source>
</evidence>
<dbReference type="Proteomes" id="UP000034758">
    <property type="component" value="Unassembled WGS sequence"/>
</dbReference>
<evidence type="ECO:0000313" key="60">
    <source>
        <dbReference type="Proteomes" id="UP000034074"/>
    </source>
</evidence>
<dbReference type="EMBL" id="JJQF01000127">
    <property type="protein sequence ID" value="KKH27635.1"/>
    <property type="molecule type" value="Genomic_DNA"/>
</dbReference>
<evidence type="ECO:0000313" key="57">
    <source>
        <dbReference type="Proteomes" id="UP000034040"/>
    </source>
</evidence>
<dbReference type="Proteomes" id="UP000033864">
    <property type="component" value="Unassembled WGS sequence"/>
</dbReference>
<dbReference type="EMBL" id="JJPR01000074">
    <property type="protein sequence ID" value="KKG87175.1"/>
    <property type="molecule type" value="Genomic_DNA"/>
</dbReference>
<evidence type="ECO:0000313" key="19">
    <source>
        <dbReference type="EMBL" id="KKH05963.1"/>
    </source>
</evidence>
<evidence type="ECO:0000313" key="4">
    <source>
        <dbReference type="EMBL" id="KKG13308.1"/>
    </source>
</evidence>
<evidence type="ECO:0000313" key="21">
    <source>
        <dbReference type="EMBL" id="KKH11311.1"/>
    </source>
</evidence>
<name>A0A0F8IBQ5_METMZ</name>
<dbReference type="EMBL" id="JJQM01000166">
    <property type="protein sequence ID" value="KKH51463.1"/>
    <property type="molecule type" value="Genomic_DNA"/>
</dbReference>
<dbReference type="Proteomes" id="UP000033878">
    <property type="component" value="Unassembled WGS sequence"/>
</dbReference>
<evidence type="ECO:0000313" key="63">
    <source>
        <dbReference type="Proteomes" id="UP000034152"/>
    </source>
</evidence>
<evidence type="ECO:0000313" key="47">
    <source>
        <dbReference type="EMBL" id="QCR15858.1"/>
    </source>
</evidence>
<evidence type="ECO:0000313" key="35">
    <source>
        <dbReference type="EMBL" id="KKH62144.1"/>
    </source>
</evidence>
<evidence type="ECO:0000313" key="83">
    <source>
        <dbReference type="Proteomes" id="UP000034758"/>
    </source>
</evidence>
<evidence type="ECO:0000313" key="69">
    <source>
        <dbReference type="Proteomes" id="UP000034298"/>
    </source>
</evidence>
<dbReference type="Proteomes" id="UP000034298">
    <property type="component" value="Unassembled WGS sequence"/>
</dbReference>
<evidence type="ECO:0000313" key="33">
    <source>
        <dbReference type="EMBL" id="KKH54922.1"/>
    </source>
</evidence>
<evidence type="ECO:0000313" key="18">
    <source>
        <dbReference type="EMBL" id="KKG87175.1"/>
    </source>
</evidence>
<evidence type="ECO:0000313" key="15">
    <source>
        <dbReference type="EMBL" id="KKG76874.1"/>
    </source>
</evidence>
<evidence type="ECO:0000313" key="5">
    <source>
        <dbReference type="EMBL" id="KKG29968.1"/>
    </source>
</evidence>
<evidence type="ECO:0000313" key="23">
    <source>
        <dbReference type="EMBL" id="KKH19645.1"/>
    </source>
</evidence>
<keyword evidence="77" id="KW-1185">Reference proteome</keyword>
<evidence type="ECO:0000313" key="41">
    <source>
        <dbReference type="EMBL" id="KKH89117.1"/>
    </source>
</evidence>
<dbReference type="EMBL" id="JJQP01000268">
    <property type="protein sequence ID" value="KKH62144.1"/>
    <property type="molecule type" value="Genomic_DNA"/>
</dbReference>
<dbReference type="Proteomes" id="UP000034925">
    <property type="component" value="Unassembled WGS sequence"/>
</dbReference>
<evidence type="ECO:0000313" key="36">
    <source>
        <dbReference type="EMBL" id="KKH64695.1"/>
    </source>
</evidence>
<evidence type="ECO:0000313" key="62">
    <source>
        <dbReference type="Proteomes" id="UP000034151"/>
    </source>
</evidence>
<organism evidence="15">
    <name type="scientific">Methanosarcina mazei</name>
    <name type="common">Methanosarcina frisia</name>
    <dbReference type="NCBI Taxonomy" id="2209"/>
    <lineage>
        <taxon>Archaea</taxon>
        <taxon>Methanobacteriati</taxon>
        <taxon>Methanobacteriota</taxon>
        <taxon>Stenosarchaea group</taxon>
        <taxon>Methanomicrobia</taxon>
        <taxon>Methanosarcinales</taxon>
        <taxon>Methanosarcinaceae</taxon>
        <taxon>Methanosarcina</taxon>
    </lineage>
</organism>
<evidence type="ECO:0000313" key="48">
    <source>
        <dbReference type="Proteomes" id="UP000033814"/>
    </source>
</evidence>
<dbReference type="EMBL" id="JJOT01000109">
    <property type="protein sequence ID" value="KKF99374.1"/>
    <property type="molecule type" value="Genomic_DNA"/>
</dbReference>
<evidence type="ECO:0000313" key="58">
    <source>
        <dbReference type="Proteomes" id="UP000034047"/>
    </source>
</evidence>
<dbReference type="Proteomes" id="UP000034040">
    <property type="component" value="Unassembled WGS sequence"/>
</dbReference>
<evidence type="ECO:0000313" key="14">
    <source>
        <dbReference type="EMBL" id="KKG74760.1"/>
    </source>
</evidence>
<evidence type="ECO:0000313" key="11">
    <source>
        <dbReference type="EMBL" id="KKG53030.1"/>
    </source>
</evidence>
<dbReference type="Proteomes" id="UP000034232">
    <property type="component" value="Unassembled WGS sequence"/>
</dbReference>
<evidence type="ECO:0000313" key="77">
    <source>
        <dbReference type="Proteomes" id="UP000034578"/>
    </source>
</evidence>
<dbReference type="Proteomes" id="UP000033933">
    <property type="component" value="Unassembled WGS sequence"/>
</dbReference>
<dbReference type="EMBL" id="JJPO01000135">
    <property type="protein sequence ID" value="KKG70420.1"/>
    <property type="molecule type" value="Genomic_DNA"/>
</dbReference>
<dbReference type="Proteomes" id="UP000034733">
    <property type="component" value="Unassembled WGS sequence"/>
</dbReference>
<dbReference type="EMBL" id="JJQW01000026">
    <property type="protein sequence ID" value="KKH90309.1"/>
    <property type="molecule type" value="Genomic_DNA"/>
</dbReference>
<evidence type="ECO:0000313" key="26">
    <source>
        <dbReference type="EMBL" id="KKH27415.1"/>
    </source>
</evidence>
<evidence type="ECO:0000313" key="70">
    <source>
        <dbReference type="Proteomes" id="UP000034338"/>
    </source>
</evidence>
<evidence type="ECO:0000313" key="54">
    <source>
        <dbReference type="Proteomes" id="UP000033987"/>
    </source>
</evidence>
<evidence type="ECO:0000313" key="16">
    <source>
        <dbReference type="EMBL" id="KKG83114.1"/>
    </source>
</evidence>
<dbReference type="Proteomes" id="UP000034387">
    <property type="component" value="Unassembled WGS sequence"/>
</dbReference>
<dbReference type="Proteomes" id="UP000033814">
    <property type="component" value="Unassembled WGS sequence"/>
</dbReference>
<dbReference type="Proteomes" id="UP000034399">
    <property type="component" value="Unassembled WGS sequence"/>
</dbReference>
<dbReference type="Proteomes" id="UP000034667">
    <property type="component" value="Unassembled WGS sequence"/>
</dbReference>
<evidence type="ECO:0000313" key="40">
    <source>
        <dbReference type="EMBL" id="KKH86526.1"/>
    </source>
</evidence>
<evidence type="ECO:0000313" key="65">
    <source>
        <dbReference type="Proteomes" id="UP000034227"/>
    </source>
</evidence>
<dbReference type="EMBL" id="CP029709">
    <property type="protein sequence ID" value="QCR15858.1"/>
    <property type="molecule type" value="Genomic_DNA"/>
</dbReference>
<evidence type="ECO:0000313" key="73">
    <source>
        <dbReference type="Proteomes" id="UP000034409"/>
    </source>
</evidence>
<evidence type="ECO:0000313" key="49">
    <source>
        <dbReference type="Proteomes" id="UP000033864"/>
    </source>
</evidence>
<evidence type="ECO:0000313" key="10">
    <source>
        <dbReference type="EMBL" id="KKG48725.1"/>
    </source>
</evidence>
<evidence type="ECO:0000313" key="78">
    <source>
        <dbReference type="Proteomes" id="UP000034597"/>
    </source>
</evidence>
<protein>
    <submittedName>
        <fullName evidence="15">Uncharacterized protein</fullName>
    </submittedName>
</protein>
<evidence type="ECO:0000313" key="64">
    <source>
        <dbReference type="Proteomes" id="UP000034195"/>
    </source>
</evidence>
<reference evidence="47 92" key="2">
    <citation type="submission" date="2018-05" db="EMBL/GenBank/DDBJ databases">
        <title>Methanosarcina gilichinskyana sp. nov., a novel methanogenic archaeon isolated from Holocene permafrost, North East Russia.</title>
        <authorList>
            <person name="Oshurkova V."/>
            <person name="Meer M."/>
            <person name="Bochkareva O."/>
            <person name="Shcherbakova V."/>
        </authorList>
    </citation>
    <scope>NUCLEOTIDE SEQUENCE [LARGE SCALE GENOMIC DNA]</scope>
    <source>
        <strain evidence="47 92">JL01</strain>
    </source>
</reference>
<dbReference type="EMBL" id="JJQT01000126">
    <property type="protein sequence ID" value="KKH78231.1"/>
    <property type="molecule type" value="Genomic_DNA"/>
</dbReference>